<organism evidence="1 2">
    <name type="scientific">Streptomyces pratisoli</name>
    <dbReference type="NCBI Taxonomy" id="3139917"/>
    <lineage>
        <taxon>Bacteria</taxon>
        <taxon>Bacillati</taxon>
        <taxon>Actinomycetota</taxon>
        <taxon>Actinomycetes</taxon>
        <taxon>Kitasatosporales</taxon>
        <taxon>Streptomycetaceae</taxon>
        <taxon>Streptomyces</taxon>
    </lineage>
</organism>
<name>A0ACC6QPI4_9ACTN</name>
<gene>
    <name evidence="1" type="ORF">WKI58_28610</name>
</gene>
<sequence>MSEAYAFIEAEKTTHGVALLCRLLKVARSSFYTWLAGEKTRRARKAADDALAHEITVLHLASRGAYGVPRIHAELRRLGHRINRKRIERVMRERGIAGVTRRRRRSLTRPSKRAVPAPDLMVRDFTDPAPGMKLVGDITFIPTDEGWLSLATWLDLATREIVGYSMADHHRASLVVDALVMAAGRSRLQPGCIAHSDRGSEYTSDELRREIRRLGLRQSMGRTGSCFDNAAAESFFALLKAEIGTRCWPDRASARAEIFAFIETFYNRQRLRKHPVWGYLTPLEIRQRHEQGHALAA</sequence>
<reference evidence="1" key="1">
    <citation type="submission" date="2024-03" db="EMBL/GenBank/DDBJ databases">
        <title>Novel Streptomyces species of biotechnological and ecological value are a feature of Machair soil.</title>
        <authorList>
            <person name="Prole J.R."/>
            <person name="Goodfellow M."/>
            <person name="Allenby N."/>
            <person name="Ward A.C."/>
        </authorList>
    </citation>
    <scope>NUCLEOTIDE SEQUENCE</scope>
    <source>
        <strain evidence="1">MS1.AVA.4</strain>
    </source>
</reference>
<evidence type="ECO:0000313" key="1">
    <source>
        <dbReference type="EMBL" id="MEJ8660433.1"/>
    </source>
</evidence>
<accession>A0ACC6QPI4</accession>
<protein>
    <submittedName>
        <fullName evidence="1">IS3 family transposase</fullName>
    </submittedName>
</protein>
<proteinExistence type="predicted"/>
<evidence type="ECO:0000313" key="2">
    <source>
        <dbReference type="Proteomes" id="UP001375539"/>
    </source>
</evidence>
<dbReference type="EMBL" id="JBBKAI010000002">
    <property type="protein sequence ID" value="MEJ8660433.1"/>
    <property type="molecule type" value="Genomic_DNA"/>
</dbReference>
<dbReference type="Proteomes" id="UP001375539">
    <property type="component" value="Unassembled WGS sequence"/>
</dbReference>
<comment type="caution">
    <text evidence="1">The sequence shown here is derived from an EMBL/GenBank/DDBJ whole genome shotgun (WGS) entry which is preliminary data.</text>
</comment>
<keyword evidence="2" id="KW-1185">Reference proteome</keyword>